<dbReference type="KEGG" id="ddz:DSYM_00550"/>
<evidence type="ECO:0000313" key="12">
    <source>
        <dbReference type="EMBL" id="BBO19356.1"/>
    </source>
</evidence>
<dbReference type="InterPro" id="IPR016185">
    <property type="entry name" value="PreATP-grasp_dom_sf"/>
</dbReference>
<dbReference type="GO" id="GO:0046872">
    <property type="term" value="F:metal ion binding"/>
    <property type="evidence" value="ECO:0007669"/>
    <property type="project" value="UniProtKB-KW"/>
</dbReference>
<keyword evidence="9" id="KW-0464">Manganese</keyword>
<reference evidence="12" key="1">
    <citation type="journal article" name="DNA Res.">
        <title>The physiological potential of anammox bacteria as revealed by their core genome structure.</title>
        <authorList>
            <person name="Okubo T."/>
            <person name="Toyoda A."/>
            <person name="Fukuhara K."/>
            <person name="Uchiyama I."/>
            <person name="Harigaya Y."/>
            <person name="Kuroiwa M."/>
            <person name="Suzuki T."/>
            <person name="Murakami Y."/>
            <person name="Suwa Y."/>
            <person name="Takami H."/>
        </authorList>
    </citation>
    <scope>NUCLEOTIDE SEQUENCE</scope>
    <source>
        <strain evidence="12">317325-3</strain>
    </source>
</reference>
<dbReference type="SUPFAM" id="SSF52440">
    <property type="entry name" value="PreATP-grasp domain"/>
    <property type="match status" value="1"/>
</dbReference>
<dbReference type="InterPro" id="IPR004218">
    <property type="entry name" value="GSHS_ATP-bd"/>
</dbReference>
<accession>A0A809RT20</accession>
<dbReference type="EMBL" id="AP021857">
    <property type="protein sequence ID" value="BBO19356.1"/>
    <property type="molecule type" value="Genomic_DNA"/>
</dbReference>
<evidence type="ECO:0000256" key="3">
    <source>
        <dbReference type="ARBA" id="ARBA00022598"/>
    </source>
</evidence>
<protein>
    <recommendedName>
        <fullName evidence="10">Glutathione synthetase</fullName>
        <ecNumber evidence="10">6.3.2.3</ecNumber>
    </recommendedName>
    <alternativeName>
        <fullName evidence="10">GSH synthetase</fullName>
        <shortName evidence="10">GSH-S</shortName>
        <shortName evidence="10">GSHase</shortName>
    </alternativeName>
    <alternativeName>
        <fullName evidence="10">Glutathione synthase</fullName>
    </alternativeName>
</protein>
<name>A0A809RT20_9PROT</name>
<dbReference type="UniPathway" id="UPA00142">
    <property type="reaction ID" value="UER00210"/>
</dbReference>
<keyword evidence="8" id="KW-0460">Magnesium</keyword>
<dbReference type="AlphaFoldDB" id="A0A809RT20"/>
<evidence type="ECO:0000256" key="1">
    <source>
        <dbReference type="ARBA" id="ARBA00001936"/>
    </source>
</evidence>
<keyword evidence="6 10" id="KW-0547">Nucleotide-binding</keyword>
<dbReference type="InterPro" id="IPR006284">
    <property type="entry name" value="Glut_synth_pro"/>
</dbReference>
<comment type="cofactor">
    <cofactor evidence="2">
        <name>Mg(2+)</name>
        <dbReference type="ChEBI" id="CHEBI:18420"/>
    </cofactor>
</comment>
<dbReference type="PANTHER" id="PTHR21621:SF4">
    <property type="entry name" value="GLUTATHIONE SYNTHETASE"/>
    <property type="match status" value="1"/>
</dbReference>
<dbReference type="Pfam" id="PF02955">
    <property type="entry name" value="GSH-S_ATP"/>
    <property type="match status" value="1"/>
</dbReference>
<evidence type="ECO:0000256" key="7">
    <source>
        <dbReference type="ARBA" id="ARBA00022840"/>
    </source>
</evidence>
<dbReference type="GO" id="GO:0004363">
    <property type="term" value="F:glutathione synthase activity"/>
    <property type="evidence" value="ECO:0007669"/>
    <property type="project" value="UniProtKB-UniRule"/>
</dbReference>
<dbReference type="HAMAP" id="MF_00162">
    <property type="entry name" value="GSH_S"/>
    <property type="match status" value="1"/>
</dbReference>
<evidence type="ECO:0000256" key="10">
    <source>
        <dbReference type="HAMAP-Rule" id="MF_00162"/>
    </source>
</evidence>
<dbReference type="GO" id="GO:0005524">
    <property type="term" value="F:ATP binding"/>
    <property type="evidence" value="ECO:0007669"/>
    <property type="project" value="UniProtKB-UniRule"/>
</dbReference>
<dbReference type="PROSITE" id="PS50975">
    <property type="entry name" value="ATP_GRASP"/>
    <property type="match status" value="1"/>
</dbReference>
<gene>
    <name evidence="10" type="primary">gshB</name>
    <name evidence="12" type="ORF">DSYM_00550</name>
</gene>
<dbReference type="NCBIfam" id="NF003573">
    <property type="entry name" value="PRK05246.1"/>
    <property type="match status" value="1"/>
</dbReference>
<keyword evidence="3 10" id="KW-0436">Ligase</keyword>
<dbReference type="InterPro" id="IPR004215">
    <property type="entry name" value="GSHS_N"/>
</dbReference>
<dbReference type="Gene3D" id="3.30.470.20">
    <property type="entry name" value="ATP-grasp fold, B domain"/>
    <property type="match status" value="1"/>
</dbReference>
<evidence type="ECO:0000256" key="8">
    <source>
        <dbReference type="ARBA" id="ARBA00022842"/>
    </source>
</evidence>
<evidence type="ECO:0000256" key="6">
    <source>
        <dbReference type="ARBA" id="ARBA00022741"/>
    </source>
</evidence>
<dbReference type="InterPro" id="IPR011761">
    <property type="entry name" value="ATP-grasp"/>
</dbReference>
<comment type="catalytic activity">
    <reaction evidence="10">
        <text>gamma-L-glutamyl-L-cysteine + glycine + ATP = glutathione + ADP + phosphate + H(+)</text>
        <dbReference type="Rhea" id="RHEA:13557"/>
        <dbReference type="ChEBI" id="CHEBI:15378"/>
        <dbReference type="ChEBI" id="CHEBI:30616"/>
        <dbReference type="ChEBI" id="CHEBI:43474"/>
        <dbReference type="ChEBI" id="CHEBI:57305"/>
        <dbReference type="ChEBI" id="CHEBI:57925"/>
        <dbReference type="ChEBI" id="CHEBI:58173"/>
        <dbReference type="ChEBI" id="CHEBI:456216"/>
        <dbReference type="EC" id="6.3.2.3"/>
    </reaction>
</comment>
<dbReference type="Pfam" id="PF02951">
    <property type="entry name" value="GSH-S_N"/>
    <property type="match status" value="1"/>
</dbReference>
<comment type="cofactor">
    <cofactor evidence="1">
        <name>Mn(2+)</name>
        <dbReference type="ChEBI" id="CHEBI:29035"/>
    </cofactor>
</comment>
<comment type="pathway">
    <text evidence="10">Sulfur metabolism; glutathione biosynthesis; glutathione from L-cysteine and L-glutamate: step 2/2.</text>
</comment>
<evidence type="ECO:0000256" key="9">
    <source>
        <dbReference type="ARBA" id="ARBA00023211"/>
    </source>
</evidence>
<evidence type="ECO:0000256" key="4">
    <source>
        <dbReference type="ARBA" id="ARBA00022684"/>
    </source>
</evidence>
<evidence type="ECO:0000259" key="11">
    <source>
        <dbReference type="PROSITE" id="PS50975"/>
    </source>
</evidence>
<keyword evidence="4 10" id="KW-0317">Glutathione biosynthesis</keyword>
<evidence type="ECO:0000256" key="5">
    <source>
        <dbReference type="ARBA" id="ARBA00022723"/>
    </source>
</evidence>
<dbReference type="EC" id="6.3.2.3" evidence="10"/>
<organism evidence="12 13">
    <name type="scientific">Candidatus Desulfobacillus denitrificans</name>
    <dbReference type="NCBI Taxonomy" id="2608985"/>
    <lineage>
        <taxon>Bacteria</taxon>
        <taxon>Pseudomonadati</taxon>
        <taxon>Pseudomonadota</taxon>
        <taxon>Betaproteobacteria</taxon>
        <taxon>Candidatus Desulfobacillus</taxon>
    </lineage>
</organism>
<dbReference type="Gene3D" id="3.30.1490.20">
    <property type="entry name" value="ATP-grasp fold, A domain"/>
    <property type="match status" value="1"/>
</dbReference>
<sequence>MKLAFILDPLEHLKPWKDSSVAMLRAAQARGHETFAVMRPALAWRAGAVRAACARLSLRDDHRDWFAAQAPREMALTDFDAVLMRQDPPFDMEYVAATWLLERAEGEGARVFNAARALRDHSEKLSILEFPQFIPDTLVAREPEALQAFIDEMGDAIFKPVDGMGGAGVFRVTRSDPNRNVIVETLTDNGARTIVAQRFLPGIAQGDKRILLIGGKVVPWALARIPKPGETRGNLATGGTGVAQPLTARDREIGETLAPLLAARGVLLAGIDVIGDCLTEINVTSPTCFVEIAQQSGFDVAGMFMDALERECRK</sequence>
<dbReference type="Gene3D" id="3.40.50.20">
    <property type="match status" value="1"/>
</dbReference>
<dbReference type="Proteomes" id="UP000662914">
    <property type="component" value="Chromosome"/>
</dbReference>
<dbReference type="NCBIfam" id="TIGR01380">
    <property type="entry name" value="glut_syn"/>
    <property type="match status" value="1"/>
</dbReference>
<dbReference type="GO" id="GO:0005737">
    <property type="term" value="C:cytoplasm"/>
    <property type="evidence" value="ECO:0007669"/>
    <property type="project" value="TreeGrafter"/>
</dbReference>
<dbReference type="InterPro" id="IPR013815">
    <property type="entry name" value="ATP_grasp_subdomain_1"/>
</dbReference>
<evidence type="ECO:0000256" key="2">
    <source>
        <dbReference type="ARBA" id="ARBA00001946"/>
    </source>
</evidence>
<comment type="similarity">
    <text evidence="10">Belongs to the prokaryotic GSH synthase family.</text>
</comment>
<feature type="domain" description="ATP-grasp" evidence="11">
    <location>
        <begin position="124"/>
        <end position="309"/>
    </location>
</feature>
<keyword evidence="5" id="KW-0479">Metal-binding</keyword>
<proteinExistence type="inferred from homology"/>
<evidence type="ECO:0000313" key="13">
    <source>
        <dbReference type="Proteomes" id="UP000662914"/>
    </source>
</evidence>
<dbReference type="SUPFAM" id="SSF56059">
    <property type="entry name" value="Glutathione synthetase ATP-binding domain-like"/>
    <property type="match status" value="1"/>
</dbReference>
<dbReference type="PANTHER" id="PTHR21621">
    <property type="entry name" value="RIBOSOMAL PROTEIN S6 MODIFICATION PROTEIN"/>
    <property type="match status" value="1"/>
</dbReference>
<keyword evidence="7 10" id="KW-0067">ATP-binding</keyword>